<protein>
    <submittedName>
        <fullName evidence="2">FBD domain, Leucine-rich repeat domain, L domain-like protein</fullName>
    </submittedName>
</protein>
<dbReference type="Pfam" id="PF23622">
    <property type="entry name" value="LRR_At1g61320_AtMIF1"/>
    <property type="match status" value="1"/>
</dbReference>
<organism evidence="2 3">
    <name type="scientific">Artemisia annua</name>
    <name type="common">Sweet wormwood</name>
    <dbReference type="NCBI Taxonomy" id="35608"/>
    <lineage>
        <taxon>Eukaryota</taxon>
        <taxon>Viridiplantae</taxon>
        <taxon>Streptophyta</taxon>
        <taxon>Embryophyta</taxon>
        <taxon>Tracheophyta</taxon>
        <taxon>Spermatophyta</taxon>
        <taxon>Magnoliopsida</taxon>
        <taxon>eudicotyledons</taxon>
        <taxon>Gunneridae</taxon>
        <taxon>Pentapetalae</taxon>
        <taxon>asterids</taxon>
        <taxon>campanulids</taxon>
        <taxon>Asterales</taxon>
        <taxon>Asteraceae</taxon>
        <taxon>Asteroideae</taxon>
        <taxon>Anthemideae</taxon>
        <taxon>Artemisiinae</taxon>
        <taxon>Artemisia</taxon>
    </lineage>
</organism>
<dbReference type="InterPro" id="IPR053772">
    <property type="entry name" value="At1g61320/At1g61330-like"/>
</dbReference>
<gene>
    <name evidence="2" type="ORF">CTI12_AA321410</name>
</gene>
<dbReference type="SUPFAM" id="SSF52047">
    <property type="entry name" value="RNI-like"/>
    <property type="match status" value="1"/>
</dbReference>
<feature type="domain" description="At1g61320/AtMIF1 LRR" evidence="1">
    <location>
        <begin position="21"/>
        <end position="239"/>
    </location>
</feature>
<reference evidence="2 3" key="1">
    <citation type="journal article" date="2018" name="Mol. Plant">
        <title>The genome of Artemisia annua provides insight into the evolution of Asteraceae family and artemisinin biosynthesis.</title>
        <authorList>
            <person name="Shen Q."/>
            <person name="Zhang L."/>
            <person name="Liao Z."/>
            <person name="Wang S."/>
            <person name="Yan T."/>
            <person name="Shi P."/>
            <person name="Liu M."/>
            <person name="Fu X."/>
            <person name="Pan Q."/>
            <person name="Wang Y."/>
            <person name="Lv Z."/>
            <person name="Lu X."/>
            <person name="Zhang F."/>
            <person name="Jiang W."/>
            <person name="Ma Y."/>
            <person name="Chen M."/>
            <person name="Hao X."/>
            <person name="Li L."/>
            <person name="Tang Y."/>
            <person name="Lv G."/>
            <person name="Zhou Y."/>
            <person name="Sun X."/>
            <person name="Brodelius P.E."/>
            <person name="Rose J.K.C."/>
            <person name="Tang K."/>
        </authorList>
    </citation>
    <scope>NUCLEOTIDE SEQUENCE [LARGE SCALE GENOMIC DNA]</scope>
    <source>
        <strain evidence="3">cv. Huhao1</strain>
        <tissue evidence="2">Leaf</tissue>
    </source>
</reference>
<dbReference type="EMBL" id="PKPP01005384">
    <property type="protein sequence ID" value="PWA60318.1"/>
    <property type="molecule type" value="Genomic_DNA"/>
</dbReference>
<evidence type="ECO:0000313" key="2">
    <source>
        <dbReference type="EMBL" id="PWA60318.1"/>
    </source>
</evidence>
<dbReference type="Gene3D" id="3.80.10.10">
    <property type="entry name" value="Ribonuclease Inhibitor"/>
    <property type="match status" value="1"/>
</dbReference>
<name>A0A2U1MGG1_ARTAN</name>
<dbReference type="Proteomes" id="UP000245207">
    <property type="component" value="Unassembled WGS sequence"/>
</dbReference>
<evidence type="ECO:0000259" key="1">
    <source>
        <dbReference type="Pfam" id="PF23622"/>
    </source>
</evidence>
<dbReference type="OrthoDB" id="613853at2759"/>
<dbReference type="InterPro" id="IPR032675">
    <property type="entry name" value="LRR_dom_sf"/>
</dbReference>
<dbReference type="AlphaFoldDB" id="A0A2U1MGG1"/>
<dbReference type="PANTHER" id="PTHR34145">
    <property type="entry name" value="OS02G0105600 PROTEIN"/>
    <property type="match status" value="1"/>
</dbReference>
<evidence type="ECO:0000313" key="3">
    <source>
        <dbReference type="Proteomes" id="UP000245207"/>
    </source>
</evidence>
<dbReference type="PANTHER" id="PTHR34145:SF68">
    <property type="entry name" value="FBD DOMAIN-CONTAINING PROTEIN"/>
    <property type="match status" value="1"/>
</dbReference>
<accession>A0A2U1MGG1</accession>
<dbReference type="InterPro" id="IPR055357">
    <property type="entry name" value="LRR_At1g61320_AtMIF1"/>
</dbReference>
<keyword evidence="3" id="KW-1185">Reference proteome</keyword>
<dbReference type="STRING" id="35608.A0A2U1MGG1"/>
<sequence length="251" mass="28921">MIIIHGSGLLKHIRVGGRALNLKHFEVVHCFSMESIHICDFDLVSFTFHGRPIDLRLRNLTKLRELNLGHQFVLENNVLGQISAFASSLIILSFRIYSPKNDFRPDPLPELPNVKKLTLTVGAHKDDYLRGFASIANACPNLETFTIEVLWYSPFRRRREARNVATRHPHQHLKLLQFLGYYGRISDFELAAYIIKNAVSLKKVVIDPCCQAWMESQICDEFFIKQERIARSCIQRQLVPIMPRGVDLVLL</sequence>
<proteinExistence type="predicted"/>
<comment type="caution">
    <text evidence="2">The sequence shown here is derived from an EMBL/GenBank/DDBJ whole genome shotgun (WGS) entry which is preliminary data.</text>
</comment>